<feature type="domain" description="BACON" evidence="7">
    <location>
        <begin position="65"/>
        <end position="121"/>
    </location>
</feature>
<keyword evidence="2" id="KW-0134">Cell wall</keyword>
<evidence type="ECO:0000256" key="1">
    <source>
        <dbReference type="ARBA" id="ARBA00004191"/>
    </source>
</evidence>
<dbReference type="InterPro" id="IPR013783">
    <property type="entry name" value="Ig-like_fold"/>
</dbReference>
<dbReference type="CDD" id="cd14948">
    <property type="entry name" value="BACON"/>
    <property type="match status" value="4"/>
</dbReference>
<proteinExistence type="predicted"/>
<accession>A0A7X6BI75</accession>
<feature type="chain" id="PRO_5030568776" evidence="6">
    <location>
        <begin position="19"/>
        <end position="1394"/>
    </location>
</feature>
<gene>
    <name evidence="9" type="ORF">F1644_16940</name>
    <name evidence="8" type="ORF">GGR15_000674</name>
</gene>
<feature type="signal peptide" evidence="6">
    <location>
        <begin position="1"/>
        <end position="18"/>
    </location>
</feature>
<evidence type="ECO:0000256" key="6">
    <source>
        <dbReference type="SAM" id="SignalP"/>
    </source>
</evidence>
<feature type="domain" description="BACON" evidence="7">
    <location>
        <begin position="345"/>
        <end position="385"/>
    </location>
</feature>
<dbReference type="PANTHER" id="PTHR31018:SF3">
    <property type="entry name" value="RECEPTOR PROTEIN-TYROSINE KINASE"/>
    <property type="match status" value="1"/>
</dbReference>
<dbReference type="SUPFAM" id="SSF52058">
    <property type="entry name" value="L domain-like"/>
    <property type="match status" value="6"/>
</dbReference>
<dbReference type="EMBL" id="CP043839">
    <property type="protein sequence ID" value="WOF13844.1"/>
    <property type="molecule type" value="Genomic_DNA"/>
</dbReference>
<dbReference type="InterPro" id="IPR024361">
    <property type="entry name" value="BACON"/>
</dbReference>
<dbReference type="GeneID" id="86893017"/>
<dbReference type="GO" id="GO:0030313">
    <property type="term" value="C:cell envelope"/>
    <property type="evidence" value="ECO:0007669"/>
    <property type="project" value="UniProtKB-SubCell"/>
</dbReference>
<dbReference type="InterPro" id="IPR036941">
    <property type="entry name" value="Rcpt_L-dom_sf"/>
</dbReference>
<dbReference type="PANTHER" id="PTHR31018">
    <property type="entry name" value="SPORULATION-SPECIFIC PROTEIN-RELATED"/>
    <property type="match status" value="1"/>
</dbReference>
<comment type="subcellular location">
    <subcellularLocation>
        <location evidence="1">Secreted</location>
        <location evidence="1">Cell wall</location>
    </subcellularLocation>
</comment>
<dbReference type="PROSITE" id="PS51257">
    <property type="entry name" value="PROKAR_LIPOPROTEIN"/>
    <property type="match status" value="1"/>
</dbReference>
<feature type="domain" description="BACON" evidence="7">
    <location>
        <begin position="161"/>
        <end position="213"/>
    </location>
</feature>
<feature type="domain" description="BACON" evidence="7">
    <location>
        <begin position="250"/>
        <end position="303"/>
    </location>
</feature>
<dbReference type="Proteomes" id="UP001302374">
    <property type="component" value="Chromosome"/>
</dbReference>
<evidence type="ECO:0000259" key="7">
    <source>
        <dbReference type="Pfam" id="PF13004"/>
    </source>
</evidence>
<dbReference type="RefSeq" id="WP_118305770.1">
    <property type="nucleotide sequence ID" value="NZ_BMPA01000002.1"/>
</dbReference>
<dbReference type="InterPro" id="IPR051648">
    <property type="entry name" value="CWI-Assembly_Regulator"/>
</dbReference>
<evidence type="ECO:0000256" key="3">
    <source>
        <dbReference type="ARBA" id="ARBA00022525"/>
    </source>
</evidence>
<dbReference type="Proteomes" id="UP000576368">
    <property type="component" value="Unassembled WGS sequence"/>
</dbReference>
<keyword evidence="3" id="KW-0964">Secreted</keyword>
<evidence type="ECO:0000313" key="10">
    <source>
        <dbReference type="Proteomes" id="UP000576368"/>
    </source>
</evidence>
<evidence type="ECO:0000256" key="2">
    <source>
        <dbReference type="ARBA" id="ARBA00022512"/>
    </source>
</evidence>
<organism evidence="8 10">
    <name type="scientific">Butyricimonas paravirosa</name>
    <dbReference type="NCBI Taxonomy" id="1472417"/>
    <lineage>
        <taxon>Bacteria</taxon>
        <taxon>Pseudomonadati</taxon>
        <taxon>Bacteroidota</taxon>
        <taxon>Bacteroidia</taxon>
        <taxon>Bacteroidales</taxon>
        <taxon>Odoribacteraceae</taxon>
        <taxon>Butyricimonas</taxon>
    </lineage>
</organism>
<dbReference type="Gene3D" id="3.80.20.20">
    <property type="entry name" value="Receptor L-domain"/>
    <property type="match status" value="4"/>
</dbReference>
<evidence type="ECO:0000256" key="5">
    <source>
        <dbReference type="ARBA" id="ARBA00023180"/>
    </source>
</evidence>
<reference evidence="9 11" key="1">
    <citation type="submission" date="2019-09" db="EMBL/GenBank/DDBJ databases">
        <title>Butyricimonas paravirosa DSM 105722 (=214-4 = JCM 18677 = CCUG 65563).</title>
        <authorList>
            <person name="Le Roy T."/>
            <person name="Cani P.D."/>
        </authorList>
    </citation>
    <scope>NUCLEOTIDE SEQUENCE [LARGE SCALE GENOMIC DNA]</scope>
    <source>
        <strain evidence="9 11">DSM 105722</strain>
    </source>
</reference>
<evidence type="ECO:0000313" key="9">
    <source>
        <dbReference type="EMBL" id="WOF13844.1"/>
    </source>
</evidence>
<dbReference type="Pfam" id="PF13004">
    <property type="entry name" value="BACON"/>
    <property type="match status" value="4"/>
</dbReference>
<keyword evidence="4 6" id="KW-0732">Signal</keyword>
<name>A0A7X6BI75_9BACT</name>
<protein>
    <submittedName>
        <fullName evidence="9">BACON domain-containing protein</fullName>
    </submittedName>
</protein>
<sequence>MKRLFVFLACLISLAIFSCSDSKDDNGDDPNGGNSSNVTLELSTTDIVFEAGGGEKEFYITCNGDWTIANASQWCKTDITSGNGNATISVTVNPSELYDDQNTNITVKAGTNTKILTVTQKKKDALLLTKDKYDLPTTGGDITVEVKSNITYTTTIPQEFNWIKQVNSKSRALETKNLNFKIEANSNTDKREGFIIFKDNASELADTVHVYQAQKDELILTQDTYNVPAEGETINVELKTNVDYEVIIPEDAKEWIEQLASKASRVDKLSFTILESTIYDDRQAEIIVKDKNSDLADTLHVIQKQVDAIILSQNRYEISSAGETISVEIQHNIQYEIIIPDTVSSWIKLIHSRAIQASKLNLNVLENKNHENRTAQIIFKKKDGNISDTLYILQQQRKKIILSQKTLNLPAKYSLNKVEINGNDYRYYDVIIPQDAQNWIKYNGYTSNASNLWLNFVVEANSMNESRKSIVVIKEKSTSLTDTLIINQDAMPEVYIGDLILKEVKDLKNFKYKKIIGNLTIDATTSIEELGNTLEIIDGNLTISNYSLSSFKGLSNLIQITGDFKLEAIAHSGGGMNELQSFEGLENLELIGGDFEIYSSAAGDKFNSANSLNKLESFKGLGKLKTIKGNFKITSIEHGTYSHAMVALKSFEGLENLETIGKDLEIISCNKTETGKSLKNLSSFKGLDKLQQIGGNLRLLSNLPEKGKGYYAALHAFTSFEGLGNLKSIGGSLEIGINRSTRLANLSSFTGMEKLEYIGNNFIVQGELPNFTSFSGLTNLNMVMGDFVMQFEASKTDVSLQGLNNLQSIGGNLTLSIVRLKNLSGLNNLNNIGEDFTVDHIASFEGLGNISTIKGNLSIGYNTFTSFKGLENLTLIEGNMLMYEGGDQLLSFEGLNNLKIIQGDLELNSGENGNTFNKIISFEGLNNLQAIEGCFKLTSISSSTIHNATSFNALESFEGLNNLERVGGDFILSSTARASASISSSFQKLKDFSGLSKLKSIGGKFTLLSNAKEVNSNAGMSQSFTNLVSFEGLEHLENIKGDFSLISSTNYVEGSFKMLNSFAGLNALVNIEGSLHLKGAHFDNLSSFSGLNNLRTISGNLYLGEGEFNKIESFDGLNNLEYINGDLQLENAAFENFKSFQGLNKLTSIKGGLILRHDGLSSNHTFFNKLSSFAGLNNLETIGGDFLLQGSYVGNSGFNSYVFNSLESFEGLNNLKRINGNFQIYVSAYYGSKVFNSLISFKGLENLANVGGKFQIYTTNSIHKEYTTSSFSSLKSLEGLSNLTSIDGDLLICGSNNEKYSFLKINTLTGLDKLSMVGGNIKIESCFTLENISSLSSLKTIRGNEFTIHNCRVLNNFTSLLEVLQNYGGIFTTSANAYNPTMEQILNGQGKPQE</sequence>
<dbReference type="EMBL" id="JAATLI010000002">
    <property type="protein sequence ID" value="NJC17069.1"/>
    <property type="molecule type" value="Genomic_DNA"/>
</dbReference>
<evidence type="ECO:0000313" key="11">
    <source>
        <dbReference type="Proteomes" id="UP001302374"/>
    </source>
</evidence>
<reference evidence="8 10" key="2">
    <citation type="submission" date="2020-03" db="EMBL/GenBank/DDBJ databases">
        <title>Genomic Encyclopedia of Type Strains, Phase IV (KMG-IV): sequencing the most valuable type-strain genomes for metagenomic binning, comparative biology and taxonomic classification.</title>
        <authorList>
            <person name="Goeker M."/>
        </authorList>
    </citation>
    <scope>NUCLEOTIDE SEQUENCE [LARGE SCALE GENOMIC DNA]</scope>
    <source>
        <strain evidence="8 10">DSM 105722</strain>
    </source>
</reference>
<dbReference type="Gene3D" id="2.60.40.10">
    <property type="entry name" value="Immunoglobulins"/>
    <property type="match status" value="4"/>
</dbReference>
<keyword evidence="11" id="KW-1185">Reference proteome</keyword>
<keyword evidence="5" id="KW-0325">Glycoprotein</keyword>
<evidence type="ECO:0000256" key="4">
    <source>
        <dbReference type="ARBA" id="ARBA00022729"/>
    </source>
</evidence>
<evidence type="ECO:0000313" key="8">
    <source>
        <dbReference type="EMBL" id="NJC17069.1"/>
    </source>
</evidence>